<evidence type="ECO:0000256" key="1">
    <source>
        <dbReference type="ARBA" id="ARBA00003972"/>
    </source>
</evidence>
<dbReference type="GO" id="GO:0007179">
    <property type="term" value="P:transforming growth factor beta receptor signaling pathway"/>
    <property type="evidence" value="ECO:0000250"/>
    <property type="project" value="AgBase"/>
</dbReference>
<keyword evidence="7" id="KW-0165">Cleavage on pair of basic residues</keyword>
<dbReference type="GO" id="GO:0008284">
    <property type="term" value="P:positive regulation of cell population proliferation"/>
    <property type="evidence" value="ECO:0000250"/>
    <property type="project" value="AgBase"/>
</dbReference>
<keyword evidence="8" id="KW-0732">Signal</keyword>
<dbReference type="FunFam" id="2.10.90.10:FF:000004">
    <property type="entry name" value="Transforming growth factor beta"/>
    <property type="match status" value="1"/>
</dbReference>
<evidence type="ECO:0000256" key="9">
    <source>
        <dbReference type="ARBA" id="ARBA00023030"/>
    </source>
</evidence>
<dbReference type="GO" id="GO:0001666">
    <property type="term" value="P:response to hypoxia"/>
    <property type="evidence" value="ECO:0000250"/>
    <property type="project" value="AgBase"/>
</dbReference>
<dbReference type="GO" id="GO:0045216">
    <property type="term" value="P:cell-cell junction organization"/>
    <property type="evidence" value="ECO:0000250"/>
    <property type="project" value="AgBase"/>
</dbReference>
<evidence type="ECO:0000256" key="14">
    <source>
        <dbReference type="ARBA" id="ARBA00046153"/>
    </source>
</evidence>
<dbReference type="Gene3D" id="2.10.90.10">
    <property type="entry name" value="Cystine-knot cytokines"/>
    <property type="match status" value="1"/>
</dbReference>
<dbReference type="Gene3D" id="1.10.10.60">
    <property type="entry name" value="Homeodomain-like"/>
    <property type="match status" value="1"/>
</dbReference>
<feature type="region of interest" description="Disordered" evidence="16">
    <location>
        <begin position="168"/>
        <end position="207"/>
    </location>
</feature>
<dbReference type="GO" id="GO:0032967">
    <property type="term" value="P:positive regulation of collagen biosynthetic process"/>
    <property type="evidence" value="ECO:0000250"/>
    <property type="project" value="AgBase"/>
</dbReference>
<evidence type="ECO:0000256" key="8">
    <source>
        <dbReference type="ARBA" id="ARBA00022729"/>
    </source>
</evidence>
<dbReference type="InterPro" id="IPR001111">
    <property type="entry name" value="TGF-b_propeptide"/>
</dbReference>
<dbReference type="InterPro" id="IPR001839">
    <property type="entry name" value="TGF-b_C"/>
</dbReference>
<evidence type="ECO:0000256" key="11">
    <source>
        <dbReference type="ARBA" id="ARBA00023180"/>
    </source>
</evidence>
<dbReference type="STRING" id="8469.M7BUC8"/>
<dbReference type="Pfam" id="PF13837">
    <property type="entry name" value="Myb_DNA-bind_4"/>
    <property type="match status" value="1"/>
</dbReference>
<reference evidence="19" key="1">
    <citation type="journal article" date="2013" name="Nat. Genet.">
        <title>The draft genomes of soft-shell turtle and green sea turtle yield insights into the development and evolution of the turtle-specific body plan.</title>
        <authorList>
            <person name="Wang Z."/>
            <person name="Pascual-Anaya J."/>
            <person name="Zadissa A."/>
            <person name="Li W."/>
            <person name="Niimura Y."/>
            <person name="Huang Z."/>
            <person name="Li C."/>
            <person name="White S."/>
            <person name="Xiong Z."/>
            <person name="Fang D."/>
            <person name="Wang B."/>
            <person name="Ming Y."/>
            <person name="Chen Y."/>
            <person name="Zheng Y."/>
            <person name="Kuraku S."/>
            <person name="Pignatelli M."/>
            <person name="Herrero J."/>
            <person name="Beal K."/>
            <person name="Nozawa M."/>
            <person name="Li Q."/>
            <person name="Wang J."/>
            <person name="Zhang H."/>
            <person name="Yu L."/>
            <person name="Shigenobu S."/>
            <person name="Wang J."/>
            <person name="Liu J."/>
            <person name="Flicek P."/>
            <person name="Searle S."/>
            <person name="Wang J."/>
            <person name="Kuratani S."/>
            <person name="Yin Y."/>
            <person name="Aken B."/>
            <person name="Zhang G."/>
            <person name="Irie N."/>
        </authorList>
    </citation>
    <scope>NUCLEOTIDE SEQUENCE [LARGE SCALE GENOMIC DNA]</scope>
</reference>
<dbReference type="PRINTS" id="PR01426">
    <property type="entry name" value="TGFBETA3"/>
</dbReference>
<keyword evidence="10" id="KW-1015">Disulfide bond</keyword>
<evidence type="ECO:0000256" key="2">
    <source>
        <dbReference type="ARBA" id="ARBA00004498"/>
    </source>
</evidence>
<dbReference type="SUPFAM" id="SSF57501">
    <property type="entry name" value="Cystine-knot cytokines"/>
    <property type="match status" value="1"/>
</dbReference>
<dbReference type="Pfam" id="PF00019">
    <property type="entry name" value="TGF_beta"/>
    <property type="match status" value="1"/>
</dbReference>
<dbReference type="GO" id="GO:0005125">
    <property type="term" value="F:cytokine activity"/>
    <property type="evidence" value="ECO:0007669"/>
    <property type="project" value="TreeGrafter"/>
</dbReference>
<dbReference type="CDD" id="cd19386">
    <property type="entry name" value="TGF_beta_TGFB3"/>
    <property type="match status" value="1"/>
</dbReference>
<dbReference type="FunFam" id="2.60.120.970:FF:000006">
    <property type="entry name" value="Transforming growth factor beta"/>
    <property type="match status" value="1"/>
</dbReference>
<dbReference type="GO" id="GO:0008083">
    <property type="term" value="F:growth factor activity"/>
    <property type="evidence" value="ECO:0007669"/>
    <property type="project" value="UniProtKB-KW"/>
</dbReference>
<evidence type="ECO:0000256" key="10">
    <source>
        <dbReference type="ARBA" id="ARBA00023157"/>
    </source>
</evidence>
<dbReference type="GO" id="GO:0042802">
    <property type="term" value="F:identical protein binding"/>
    <property type="evidence" value="ECO:0000250"/>
    <property type="project" value="AgBase"/>
</dbReference>
<evidence type="ECO:0000256" key="13">
    <source>
        <dbReference type="ARBA" id="ARBA00045988"/>
    </source>
</evidence>
<keyword evidence="12" id="KW-0497">Mitogen</keyword>
<keyword evidence="5" id="KW-0964">Secreted</keyword>
<feature type="compositionally biased region" description="Polar residues" evidence="16">
    <location>
        <begin position="178"/>
        <end position="193"/>
    </location>
</feature>
<keyword evidence="6" id="KW-0272">Extracellular matrix</keyword>
<evidence type="ECO:0000256" key="16">
    <source>
        <dbReference type="SAM" id="MobiDB-lite"/>
    </source>
</evidence>
<dbReference type="GO" id="GO:0051781">
    <property type="term" value="P:positive regulation of cell division"/>
    <property type="evidence" value="ECO:0007669"/>
    <property type="project" value="UniProtKB-KW"/>
</dbReference>
<keyword evidence="9 15" id="KW-0339">Growth factor</keyword>
<dbReference type="GO" id="GO:0005114">
    <property type="term" value="F:type II transforming growth factor beta receptor binding"/>
    <property type="evidence" value="ECO:0000250"/>
    <property type="project" value="AgBase"/>
</dbReference>
<comment type="function">
    <text evidence="1">Transforming growth factor beta-3 proprotein: Precursor of the Latency-associated peptide (LAP) and Transforming growth factor beta-3 (TGF-beta-3) chains, which constitute the regulatory and active subunit of TGF-beta-3, respectively.</text>
</comment>
<dbReference type="PROSITE" id="PS00250">
    <property type="entry name" value="TGF_BETA_1"/>
    <property type="match status" value="1"/>
</dbReference>
<dbReference type="SMART" id="SM00204">
    <property type="entry name" value="TGFB"/>
    <property type="match status" value="1"/>
</dbReference>
<evidence type="ECO:0000256" key="4">
    <source>
        <dbReference type="ARBA" id="ARBA00013681"/>
    </source>
</evidence>
<feature type="domain" description="TGF-beta family profile" evidence="17">
    <location>
        <begin position="655"/>
        <end position="770"/>
    </location>
</feature>
<comment type="similarity">
    <text evidence="3 15">Belongs to the TGF-beta family.</text>
</comment>
<dbReference type="InterPro" id="IPR015618">
    <property type="entry name" value="TGFB3"/>
</dbReference>
<dbReference type="GO" id="GO:0032570">
    <property type="term" value="P:response to progesterone"/>
    <property type="evidence" value="ECO:0000250"/>
    <property type="project" value="AgBase"/>
</dbReference>
<dbReference type="InterPro" id="IPR017948">
    <property type="entry name" value="TGFb_CS"/>
</dbReference>
<keyword evidence="11" id="KW-0325">Glycoprotein</keyword>
<name>M7BUC8_CHEMY</name>
<dbReference type="GO" id="GO:0008285">
    <property type="term" value="P:negative regulation of cell population proliferation"/>
    <property type="evidence" value="ECO:0000250"/>
    <property type="project" value="AgBase"/>
</dbReference>
<sequence>MMESQNRKRAPAWTEREVRDLIAVWGEESVLSELRSSFRNAKTFVKISQGVKDRGHNRDPKQCRVKLKELRQAYQKTREANGRSGSEPKTCRFYDEHLFEDELHSILGGSVTTTPAVLFDSFNGDGGNMEAAEQAQAWLGVQYVCRQQRTTWKEKQVHTGVTAHDFRNTVSPLVDDASPNSRGQQNPDSQQNLLDMADSSEKPGEEGSICSEKTFLFGEDATHFPLISGLRQEALLPSFGAQQYCWRRASTSLLFLAVRFVRRPPPLPWSAWSPGSAGPAWTHGEGSRLAEAQSLFLLPKCCQRFLEVLNLSQRSEFMHLLAKPQSAGSGEAAPRALPGLPSPLALPLGSLPVVAPSLLSHMKMHLQRALVVLCLLSFATVSLSLSSCTTLDLDHIKKKRVEAIRGQILSKLRLTSPPETVGPAHVPYQILALYNSTRELLEEMEEESCAQDSLESAYYAKEIHKFDMIQGLPEHNELGICPKSITSNVFRFNVSSAEKNSTNLFRAEFRVLRMPNPSSKRSEQRIELFQILRPDEHIAKQRYLSGRNVQTRGSAEWLSFDVTETVREWLLRRESNLGLEISIHCPCHTFQPNGDILENFNEVLEVKFKGIDSEDDHGRGDLGRLKKQKDLHNPHLILMMLPPHRFESPALGGYRKKRALDTNYCFRNLEENCCVRPLYIDFRQDLGWKWVHEPKGYFANFCSGPCPYLRSADTTHSTVLGLYHTLNPEASASPCCVPQDLEPLTILYYVGRTPKVEQLSNMVVKSCKCS</sequence>
<dbReference type="GO" id="GO:0034714">
    <property type="term" value="F:type III transforming growth factor beta receptor binding"/>
    <property type="evidence" value="ECO:0000250"/>
    <property type="project" value="AgBase"/>
</dbReference>
<dbReference type="GO" id="GO:0007435">
    <property type="term" value="P:salivary gland morphogenesis"/>
    <property type="evidence" value="ECO:0000250"/>
    <property type="project" value="AgBase"/>
</dbReference>
<dbReference type="GO" id="GO:0070483">
    <property type="term" value="P:detection of hypoxia"/>
    <property type="evidence" value="ECO:0000250"/>
    <property type="project" value="AgBase"/>
</dbReference>
<dbReference type="GO" id="GO:0045893">
    <property type="term" value="P:positive regulation of DNA-templated transcription"/>
    <property type="evidence" value="ECO:0000250"/>
    <property type="project" value="AgBase"/>
</dbReference>
<dbReference type="GO" id="GO:0010936">
    <property type="term" value="P:negative regulation of macrophage cytokine production"/>
    <property type="evidence" value="ECO:0000250"/>
    <property type="project" value="AgBase"/>
</dbReference>
<dbReference type="PRINTS" id="PR01423">
    <property type="entry name" value="TGFBETA"/>
</dbReference>
<dbReference type="AlphaFoldDB" id="M7BUC8"/>
<dbReference type="Pfam" id="PF00688">
    <property type="entry name" value="TGFb_propeptide"/>
    <property type="match status" value="1"/>
</dbReference>
<dbReference type="PANTHER" id="PTHR11848:SF34">
    <property type="entry name" value="TRANSFORMING GROWTH FACTOR BETA-3 PROPROTEIN"/>
    <property type="match status" value="1"/>
</dbReference>
<evidence type="ECO:0000256" key="5">
    <source>
        <dbReference type="ARBA" id="ARBA00022525"/>
    </source>
</evidence>
<dbReference type="PANTHER" id="PTHR11848">
    <property type="entry name" value="TGF-BETA FAMILY"/>
    <property type="match status" value="1"/>
</dbReference>
<dbReference type="eggNOG" id="KOG3900">
    <property type="taxonomic scope" value="Eukaryota"/>
</dbReference>
<evidence type="ECO:0000256" key="7">
    <source>
        <dbReference type="ARBA" id="ARBA00022685"/>
    </source>
</evidence>
<accession>M7BUC8</accession>
<dbReference type="Proteomes" id="UP000031443">
    <property type="component" value="Unassembled WGS sequence"/>
</dbReference>
<proteinExistence type="inferred from homology"/>
<evidence type="ECO:0000256" key="15">
    <source>
        <dbReference type="RuleBase" id="RU000354"/>
    </source>
</evidence>
<dbReference type="GO" id="GO:0050431">
    <property type="term" value="F:transforming growth factor beta binding"/>
    <property type="evidence" value="ECO:0000250"/>
    <property type="project" value="AgBase"/>
</dbReference>
<evidence type="ECO:0000313" key="18">
    <source>
        <dbReference type="EMBL" id="EMP31732.1"/>
    </source>
</evidence>
<comment type="subcellular location">
    <subcellularLocation>
        <location evidence="2">Secreted</location>
        <location evidence="2">Extracellular space</location>
        <location evidence="2">Extracellular matrix</location>
    </subcellularLocation>
</comment>
<evidence type="ECO:0000256" key="12">
    <source>
        <dbReference type="ARBA" id="ARBA00023246"/>
    </source>
</evidence>
<keyword evidence="19" id="KW-1185">Reference proteome</keyword>
<dbReference type="Gene3D" id="2.60.120.970">
    <property type="match status" value="1"/>
</dbReference>
<gene>
    <name evidence="18" type="ORF">UY3_11148</name>
</gene>
<dbReference type="GO" id="GO:0060325">
    <property type="term" value="P:face morphogenesis"/>
    <property type="evidence" value="ECO:0000250"/>
    <property type="project" value="AgBase"/>
</dbReference>
<evidence type="ECO:0000256" key="6">
    <source>
        <dbReference type="ARBA" id="ARBA00022530"/>
    </source>
</evidence>
<dbReference type="GO" id="GO:0031012">
    <property type="term" value="C:extracellular matrix"/>
    <property type="evidence" value="ECO:0000250"/>
    <property type="project" value="AgBase"/>
</dbReference>
<dbReference type="GO" id="GO:0005615">
    <property type="term" value="C:extracellular space"/>
    <property type="evidence" value="ECO:0007669"/>
    <property type="project" value="InterPro"/>
</dbReference>
<dbReference type="InterPro" id="IPR015615">
    <property type="entry name" value="TGF-beta-rel"/>
</dbReference>
<protein>
    <recommendedName>
        <fullName evidence="4">Transforming growth factor beta-3 proprotein</fullName>
    </recommendedName>
</protein>
<dbReference type="InterPro" id="IPR044822">
    <property type="entry name" value="Myb_DNA-bind_4"/>
</dbReference>
<dbReference type="InterPro" id="IPR029034">
    <property type="entry name" value="Cystine-knot_cytokine"/>
</dbReference>
<organism evidence="18 19">
    <name type="scientific">Chelonia mydas</name>
    <name type="common">Green sea-turtle</name>
    <name type="synonym">Chelonia agassizi</name>
    <dbReference type="NCBI Taxonomy" id="8469"/>
    <lineage>
        <taxon>Eukaryota</taxon>
        <taxon>Metazoa</taxon>
        <taxon>Chordata</taxon>
        <taxon>Craniata</taxon>
        <taxon>Vertebrata</taxon>
        <taxon>Euteleostomi</taxon>
        <taxon>Archelosauria</taxon>
        <taxon>Testudinata</taxon>
        <taxon>Testudines</taxon>
        <taxon>Cryptodira</taxon>
        <taxon>Durocryptodira</taxon>
        <taxon>Americhelydia</taxon>
        <taxon>Chelonioidea</taxon>
        <taxon>Cheloniidae</taxon>
        <taxon>Chelonia</taxon>
    </lineage>
</organism>
<dbReference type="EMBL" id="KB543797">
    <property type="protein sequence ID" value="EMP31732.1"/>
    <property type="molecule type" value="Genomic_DNA"/>
</dbReference>
<dbReference type="InterPro" id="IPR016319">
    <property type="entry name" value="TGF-beta"/>
</dbReference>
<evidence type="ECO:0000259" key="17">
    <source>
        <dbReference type="PROSITE" id="PS51362"/>
    </source>
</evidence>
<evidence type="ECO:0000256" key="3">
    <source>
        <dbReference type="ARBA" id="ARBA00006656"/>
    </source>
</evidence>
<comment type="function">
    <text evidence="13">Required to maintain the Transforming growth factor beta-3 (TGF-beta-3) chain in a latent state during storage in extracellular matrix. Associates non-covalently with TGF-beta-3 and regulates its activation via interaction with 'milieu molecules', such as LTBP1 and LRRC32/GARP, that control activation of TGF-beta-3. Interaction with integrins results in distortion of the Latency-associated peptide chain and subsequent release of the active TGF-beta-3.</text>
</comment>
<evidence type="ECO:0000313" key="19">
    <source>
        <dbReference type="Proteomes" id="UP000031443"/>
    </source>
</evidence>
<dbReference type="GO" id="GO:0010718">
    <property type="term" value="P:positive regulation of epithelial to mesenchymal transition"/>
    <property type="evidence" value="ECO:0000250"/>
    <property type="project" value="AgBase"/>
</dbReference>
<dbReference type="GO" id="GO:0034713">
    <property type="term" value="F:type I transforming growth factor beta receptor binding"/>
    <property type="evidence" value="ECO:0000250"/>
    <property type="project" value="AgBase"/>
</dbReference>
<dbReference type="FunFam" id="1.10.10.60:FF:000032">
    <property type="entry name" value="Zinc finger and SCAN domain-containing 20"/>
    <property type="match status" value="1"/>
</dbReference>
<comment type="function">
    <text evidence="14">Transforming growth factor beta-3: Multifunctional protein that regulates embryogenesis and cell differentiation and is required in various processes such as secondary palate development. Activation into mature form follows different steps: following cleavage of the proprotein in the Golgi apparatus, Latency-associated peptide (LAP) and Transforming growth factor beta-3 (TGF-beta-3) chains remain non-covalently linked rendering TGF-beta-3 inactive during storage in extracellular matrix. At the same time, LAP chain interacts with 'milieu molecules', such as LTBP1 and LRRC32/GARP that control activation of TGF-beta-3 and maintain it in a latent state during storage in extracellular milieus. TGF-beta-3 is released from LAP by integrins: integrin-binding results in distortion of the LAP chain and subsequent release of the active TGF-beta-3. Once activated following release of LAP, TGF-beta-3 acts by binding to TGF-beta receptors (TGFBR1 and TGFBR2), which transduce signal.</text>
</comment>
<dbReference type="PROSITE" id="PS51362">
    <property type="entry name" value="TGF_BETA_2"/>
    <property type="match status" value="1"/>
</dbReference>